<dbReference type="PANTHER" id="PTHR43037">
    <property type="entry name" value="UNNAMED PRODUCT-RELATED"/>
    <property type="match status" value="1"/>
</dbReference>
<keyword evidence="1 2" id="KW-0732">Signal</keyword>
<dbReference type="AlphaFoldDB" id="A0A1W1UKU4"/>
<accession>A0A1W1UKU4</accession>
<dbReference type="Pfam" id="PF02230">
    <property type="entry name" value="Abhydrolase_2"/>
    <property type="match status" value="1"/>
</dbReference>
<evidence type="ECO:0000313" key="5">
    <source>
        <dbReference type="EMBL" id="SMB81697.1"/>
    </source>
</evidence>
<dbReference type="EMBL" id="FWWV01000007">
    <property type="protein sequence ID" value="SMB81697.1"/>
    <property type="molecule type" value="Genomic_DNA"/>
</dbReference>
<protein>
    <submittedName>
        <fullName evidence="5">Predicted peptidase</fullName>
    </submittedName>
</protein>
<evidence type="ECO:0000313" key="6">
    <source>
        <dbReference type="Proteomes" id="UP000192408"/>
    </source>
</evidence>
<dbReference type="RefSeq" id="WP_084256300.1">
    <property type="nucleotide sequence ID" value="NZ_FWWV01000007.1"/>
</dbReference>
<dbReference type="PANTHER" id="PTHR43037:SF1">
    <property type="entry name" value="BLL1128 PROTEIN"/>
    <property type="match status" value="1"/>
</dbReference>
<dbReference type="GO" id="GO:0016787">
    <property type="term" value="F:hydrolase activity"/>
    <property type="evidence" value="ECO:0007669"/>
    <property type="project" value="InterPro"/>
</dbReference>
<feature type="signal peptide" evidence="2">
    <location>
        <begin position="1"/>
        <end position="20"/>
    </location>
</feature>
<reference evidence="6" key="1">
    <citation type="submission" date="2017-04" db="EMBL/GenBank/DDBJ databases">
        <authorList>
            <person name="Varghese N."/>
            <person name="Submissions S."/>
        </authorList>
    </citation>
    <scope>NUCLEOTIDE SEQUENCE [LARGE SCALE GENOMIC DNA]</scope>
    <source>
        <strain evidence="6">DSM 23072</strain>
    </source>
</reference>
<dbReference type="InterPro" id="IPR029058">
    <property type="entry name" value="AB_hydrolase_fold"/>
</dbReference>
<evidence type="ECO:0000256" key="2">
    <source>
        <dbReference type="SAM" id="SignalP"/>
    </source>
</evidence>
<proteinExistence type="predicted"/>
<dbReference type="InterPro" id="IPR003140">
    <property type="entry name" value="PLipase/COase/thioEstase"/>
</dbReference>
<keyword evidence="6" id="KW-1185">Reference proteome</keyword>
<dbReference type="SUPFAM" id="SSF53474">
    <property type="entry name" value="alpha/beta-Hydrolases"/>
    <property type="match status" value="1"/>
</dbReference>
<dbReference type="Pfam" id="PF18435">
    <property type="entry name" value="EstA_Ig_like"/>
    <property type="match status" value="1"/>
</dbReference>
<feature type="chain" id="PRO_5012980904" evidence="2">
    <location>
        <begin position="21"/>
        <end position="456"/>
    </location>
</feature>
<name>A0A1W1UKU4_9PAST</name>
<gene>
    <name evidence="5" type="ORF">SAMN05660772_01915</name>
</gene>
<dbReference type="InterPro" id="IPR041172">
    <property type="entry name" value="EstA_Ig-like_N"/>
</dbReference>
<dbReference type="InterPro" id="IPR050955">
    <property type="entry name" value="Plant_Biomass_Hydrol_Est"/>
</dbReference>
<dbReference type="Gene3D" id="3.40.50.1820">
    <property type="entry name" value="alpha/beta hydrolase"/>
    <property type="match status" value="1"/>
</dbReference>
<organism evidence="5 6">
    <name type="scientific">Pasteurella testudinis DSM 23072</name>
    <dbReference type="NCBI Taxonomy" id="1122938"/>
    <lineage>
        <taxon>Bacteria</taxon>
        <taxon>Pseudomonadati</taxon>
        <taxon>Pseudomonadota</taxon>
        <taxon>Gammaproteobacteria</taxon>
        <taxon>Pasteurellales</taxon>
        <taxon>Pasteurellaceae</taxon>
        <taxon>Pasteurella</taxon>
    </lineage>
</organism>
<evidence type="ECO:0000256" key="1">
    <source>
        <dbReference type="ARBA" id="ARBA00022729"/>
    </source>
</evidence>
<sequence length="456" mass="51527">MLKSLFIAVCSLIISPYISADTTPDQPQQAKSAQATLITEVSAKGQKISAISLEYEDNLLSGDELQDLYQVEVRLDSQTQGTRQILRAYSNNKPEPSPIPNAGKYLILELNKWDKNADLYSLKTENSEPMLFRAKNEKQEITQREIVQSNRVPQFYQERLEYVIQRQGLLKLSNGKTLAPETISVTAEPQNVNNRLIDQFAANQVYLNDPKNSLHYRLYSPQQKSDLKKHPLTIFLHGSGQLGADNMAHLLSSTGAISTLKYEDGFVLAPQYASVFDPFDDIQKGQRGGVHWQTENRRTLLLAMIDKTLQENPQIDPARIYLVGLSRGAEGALYLLLDRPHFFAAALLMSGREAYSVEWIDGNATQENLAPLADTPIWFFHSKEDKVSPVAGSRINYQILHDQLKNPNVRYTEFSFNQAGDNGILNNNPHNTWDAVFNSLEVNLWLLQQKITVQIH</sequence>
<evidence type="ECO:0000259" key="4">
    <source>
        <dbReference type="Pfam" id="PF18435"/>
    </source>
</evidence>
<dbReference type="STRING" id="1122938.SAMN05660772_01915"/>
<feature type="domain" description="Phospholipase/carboxylesterase/thioesterase" evidence="3">
    <location>
        <begin position="225"/>
        <end position="408"/>
    </location>
</feature>
<dbReference type="Proteomes" id="UP000192408">
    <property type="component" value="Unassembled WGS sequence"/>
</dbReference>
<feature type="domain" description="Esterase Ig-like N-terminal" evidence="4">
    <location>
        <begin position="35"/>
        <end position="178"/>
    </location>
</feature>
<dbReference type="Gene3D" id="2.60.40.2180">
    <property type="match status" value="1"/>
</dbReference>
<evidence type="ECO:0000259" key="3">
    <source>
        <dbReference type="Pfam" id="PF02230"/>
    </source>
</evidence>